<feature type="domain" description="BED-type" evidence="5">
    <location>
        <begin position="3"/>
        <end position="54"/>
    </location>
</feature>
<keyword evidence="3" id="KW-0862">Zinc</keyword>
<dbReference type="RefSeq" id="XP_023949980.2">
    <property type="nucleotide sequence ID" value="XM_024094212.2"/>
</dbReference>
<dbReference type="OrthoDB" id="1607513at2759"/>
<organism evidence="6 7">
    <name type="scientific">Bicyclus anynana</name>
    <name type="common">Squinting bush brown butterfly</name>
    <dbReference type="NCBI Taxonomy" id="110368"/>
    <lineage>
        <taxon>Eukaryota</taxon>
        <taxon>Metazoa</taxon>
        <taxon>Ecdysozoa</taxon>
        <taxon>Arthropoda</taxon>
        <taxon>Hexapoda</taxon>
        <taxon>Insecta</taxon>
        <taxon>Pterygota</taxon>
        <taxon>Neoptera</taxon>
        <taxon>Endopterygota</taxon>
        <taxon>Lepidoptera</taxon>
        <taxon>Glossata</taxon>
        <taxon>Ditrysia</taxon>
        <taxon>Papilionoidea</taxon>
        <taxon>Nymphalidae</taxon>
        <taxon>Satyrinae</taxon>
        <taxon>Satyrini</taxon>
        <taxon>Mycalesina</taxon>
        <taxon>Bicyclus</taxon>
    </lineage>
</organism>
<evidence type="ECO:0000259" key="5">
    <source>
        <dbReference type="PROSITE" id="PS50808"/>
    </source>
</evidence>
<reference evidence="7" key="1">
    <citation type="submission" date="2025-08" db="UniProtKB">
        <authorList>
            <consortium name="RefSeq"/>
        </authorList>
    </citation>
    <scope>IDENTIFICATION</scope>
</reference>
<evidence type="ECO:0000256" key="1">
    <source>
        <dbReference type="ARBA" id="ARBA00022723"/>
    </source>
</evidence>
<dbReference type="GO" id="GO:0008270">
    <property type="term" value="F:zinc ion binding"/>
    <property type="evidence" value="ECO:0007669"/>
    <property type="project" value="UniProtKB-KW"/>
</dbReference>
<keyword evidence="1" id="KW-0479">Metal-binding</keyword>
<dbReference type="Pfam" id="PF02892">
    <property type="entry name" value="zf-BED"/>
    <property type="match status" value="1"/>
</dbReference>
<gene>
    <name evidence="7" type="primary">LOC112054426</name>
</gene>
<sequence>MGKKFSAIWKYFKLVANGMAKCRVCRRIVPRTCRTTTCMWKHIKRNHKEEYKELTKPTEAQPVLLRSLAINPERKNLAMKKIPPERIQSNDEDTSSYYEVIAGDVLKDLENDDTAEQPQQSESSDAWKLFEKITTNRSAQNASSDSDNENYYTEVVYLEDDQPGGGVSNAKIIKPLKRKPELRVKKENPTPIPIKRTPITRYENVYIKKNKEGEPKKDDTDEDIENFGRYVIGLLKKIPKDVCTQLQMDIINMIMTAKLKISTPVVPDTMNVSYSNDTETSRAVIVTTPSNVVHTNHNNESVPSLVIEVNNTKNHNNESLSSLQ</sequence>
<evidence type="ECO:0000313" key="7">
    <source>
        <dbReference type="RefSeq" id="XP_023949980.2"/>
    </source>
</evidence>
<evidence type="ECO:0000256" key="4">
    <source>
        <dbReference type="PROSITE-ProRule" id="PRU00027"/>
    </source>
</evidence>
<proteinExistence type="predicted"/>
<evidence type="ECO:0000313" key="6">
    <source>
        <dbReference type="Proteomes" id="UP001652582"/>
    </source>
</evidence>
<dbReference type="InterPro" id="IPR036236">
    <property type="entry name" value="Znf_C2H2_sf"/>
</dbReference>
<keyword evidence="2 4" id="KW-0863">Zinc-finger</keyword>
<dbReference type="Proteomes" id="UP001652582">
    <property type="component" value="Chromosome 26"/>
</dbReference>
<evidence type="ECO:0000256" key="3">
    <source>
        <dbReference type="ARBA" id="ARBA00022833"/>
    </source>
</evidence>
<dbReference type="GeneID" id="112054426"/>
<dbReference type="PROSITE" id="PS50808">
    <property type="entry name" value="ZF_BED"/>
    <property type="match status" value="1"/>
</dbReference>
<dbReference type="GO" id="GO:0003677">
    <property type="term" value="F:DNA binding"/>
    <property type="evidence" value="ECO:0007669"/>
    <property type="project" value="InterPro"/>
</dbReference>
<dbReference type="SMART" id="SM00614">
    <property type="entry name" value="ZnF_BED"/>
    <property type="match status" value="1"/>
</dbReference>
<accession>A0A6J1NQJ8</accession>
<evidence type="ECO:0000256" key="2">
    <source>
        <dbReference type="ARBA" id="ARBA00022771"/>
    </source>
</evidence>
<dbReference type="SUPFAM" id="SSF57667">
    <property type="entry name" value="beta-beta-alpha zinc fingers"/>
    <property type="match status" value="1"/>
</dbReference>
<dbReference type="InterPro" id="IPR003656">
    <property type="entry name" value="Znf_BED"/>
</dbReference>
<dbReference type="AlphaFoldDB" id="A0A6J1NQJ8"/>
<keyword evidence="6" id="KW-1185">Reference proteome</keyword>
<protein>
    <submittedName>
        <fullName evidence="7">Uncharacterized protein LOC112054426 isoform X2</fullName>
    </submittedName>
</protein>
<name>A0A6J1NQJ8_BICAN</name>